<reference evidence="1" key="1">
    <citation type="journal article" date="2013" name="J. Plant Res.">
        <title>Effect of fungi and light on seed germination of three Opuntia species from semiarid lands of central Mexico.</title>
        <authorList>
            <person name="Delgado-Sanchez P."/>
            <person name="Jimenez-Bremont J.F."/>
            <person name="Guerrero-Gonzalez Mde L."/>
            <person name="Flores J."/>
        </authorList>
    </citation>
    <scope>NUCLEOTIDE SEQUENCE</scope>
    <source>
        <tissue evidence="1">Cladode</tissue>
    </source>
</reference>
<evidence type="ECO:0000313" key="1">
    <source>
        <dbReference type="EMBL" id="MBA4643076.1"/>
    </source>
</evidence>
<proteinExistence type="predicted"/>
<dbReference type="AlphaFoldDB" id="A0A7C8ZHE7"/>
<protein>
    <submittedName>
        <fullName evidence="1">Uncharacterized protein</fullName>
    </submittedName>
</protein>
<sequence>MLIISCQYSLGKALTFCFTSFALISLKLICSSQKMKIRNVAVNLRPLPKIKRLVVGKGKQDQTNLSSYPKVLSEEGRRAQMYTALPVYCKEVVSISPYI</sequence>
<reference evidence="1" key="2">
    <citation type="submission" date="2020-07" db="EMBL/GenBank/DDBJ databases">
        <authorList>
            <person name="Vera ALvarez R."/>
            <person name="Arias-Moreno D.M."/>
            <person name="Jimenez-Jacinto V."/>
            <person name="Jimenez-Bremont J.F."/>
            <person name="Swaminathan K."/>
            <person name="Moose S.P."/>
            <person name="Guerrero-Gonzalez M.L."/>
            <person name="Marino-Ramirez L."/>
            <person name="Landsman D."/>
            <person name="Rodriguez-Kessler M."/>
            <person name="Delgado-Sanchez P."/>
        </authorList>
    </citation>
    <scope>NUCLEOTIDE SEQUENCE</scope>
    <source>
        <tissue evidence="1">Cladode</tissue>
    </source>
</reference>
<name>A0A7C8ZHE7_OPUST</name>
<accession>A0A7C8ZHE7</accession>
<dbReference type="EMBL" id="GISG01131388">
    <property type="protein sequence ID" value="MBA4643076.1"/>
    <property type="molecule type" value="Transcribed_RNA"/>
</dbReference>
<organism evidence="1">
    <name type="scientific">Opuntia streptacantha</name>
    <name type="common">Prickly pear cactus</name>
    <name type="synonym">Opuntia cardona</name>
    <dbReference type="NCBI Taxonomy" id="393608"/>
    <lineage>
        <taxon>Eukaryota</taxon>
        <taxon>Viridiplantae</taxon>
        <taxon>Streptophyta</taxon>
        <taxon>Embryophyta</taxon>
        <taxon>Tracheophyta</taxon>
        <taxon>Spermatophyta</taxon>
        <taxon>Magnoliopsida</taxon>
        <taxon>eudicotyledons</taxon>
        <taxon>Gunneridae</taxon>
        <taxon>Pentapetalae</taxon>
        <taxon>Caryophyllales</taxon>
        <taxon>Cactineae</taxon>
        <taxon>Cactaceae</taxon>
        <taxon>Opuntioideae</taxon>
        <taxon>Opuntia</taxon>
    </lineage>
</organism>